<dbReference type="InterPro" id="IPR013325">
    <property type="entry name" value="RNA_pol_sigma_r2"/>
</dbReference>
<gene>
    <name evidence="8" type="ORF">M8330_07330</name>
</gene>
<evidence type="ECO:0000259" key="5">
    <source>
        <dbReference type="Pfam" id="PF04542"/>
    </source>
</evidence>
<evidence type="ECO:0000256" key="4">
    <source>
        <dbReference type="ARBA" id="ARBA00023163"/>
    </source>
</evidence>
<comment type="caution">
    <text evidence="8">The sequence shown here is derived from an EMBL/GenBank/DDBJ whole genome shotgun (WGS) entry which is preliminary data.</text>
</comment>
<dbReference type="Proteomes" id="UP001139485">
    <property type="component" value="Unassembled WGS sequence"/>
</dbReference>
<dbReference type="SUPFAM" id="SSF88659">
    <property type="entry name" value="Sigma3 and sigma4 domains of RNA polymerase sigma factors"/>
    <property type="match status" value="1"/>
</dbReference>
<keyword evidence="2" id="KW-0805">Transcription regulation</keyword>
<dbReference type="InterPro" id="IPR013249">
    <property type="entry name" value="RNA_pol_sigma70_r4_t2"/>
</dbReference>
<comment type="similarity">
    <text evidence="1">Belongs to the sigma-70 factor family. ECF subfamily.</text>
</comment>
<dbReference type="Gene3D" id="1.10.10.10">
    <property type="entry name" value="Winged helix-like DNA-binding domain superfamily/Winged helix DNA-binding domain"/>
    <property type="match status" value="1"/>
</dbReference>
<dbReference type="RefSeq" id="WP_250826786.1">
    <property type="nucleotide sequence ID" value="NZ_JAMOIL010000008.1"/>
</dbReference>
<dbReference type="InterPro" id="IPR013324">
    <property type="entry name" value="RNA_pol_sigma_r3/r4-like"/>
</dbReference>
<dbReference type="GO" id="GO:0006352">
    <property type="term" value="P:DNA-templated transcription initiation"/>
    <property type="evidence" value="ECO:0007669"/>
    <property type="project" value="InterPro"/>
</dbReference>
<accession>A0A9X2D6Q9</accession>
<dbReference type="GO" id="GO:0003677">
    <property type="term" value="F:DNA binding"/>
    <property type="evidence" value="ECO:0007669"/>
    <property type="project" value="InterPro"/>
</dbReference>
<dbReference type="Pfam" id="PF04542">
    <property type="entry name" value="Sigma70_r2"/>
    <property type="match status" value="1"/>
</dbReference>
<dbReference type="EMBL" id="JAMOIL010000008">
    <property type="protein sequence ID" value="MCM0620105.1"/>
    <property type="molecule type" value="Genomic_DNA"/>
</dbReference>
<reference evidence="8" key="1">
    <citation type="submission" date="2022-05" db="EMBL/GenBank/DDBJ databases">
        <authorList>
            <person name="Tuo L."/>
        </authorList>
    </citation>
    <scope>NUCLEOTIDE SEQUENCE</scope>
    <source>
        <strain evidence="8">BSK12Z-4</strain>
    </source>
</reference>
<sequence length="389" mass="41793">MSEPAASLDPGSARVVREFAPRVLSVLLARGADFSSAEDAVAEALLQAVTTWAQDPPLDPQGWLVTTAWRRWVDGVRSASARTAREEALALAPPPGDVPGTDDTLELYRLCAHPALSTASAAALVLRAVGGLTTRQVADAFAVPEATMAQRISRAKRTVREQGLPPSGSLTSVLRALYLVFNEGHDGDVDLCEEAIRLARELHRRTADEEAAGLLALLLLHHARRPARTDEAGQLVPLDRQDRTRWRTDLAAEGVAVLQAALARERRGEYQLQAAVAALHCDAATWEETDWPQVVAWYDDLVALTASPVHALGRVVALGEAQGSAAGLAALAAVPADVPRRAAVEARLREAAGERAVAANLYAEAARRATRVRERDHLVREAARLRQGR</sequence>
<dbReference type="Pfam" id="PF08281">
    <property type="entry name" value="Sigma70_r4_2"/>
    <property type="match status" value="1"/>
</dbReference>
<evidence type="ECO:0000259" key="6">
    <source>
        <dbReference type="Pfam" id="PF08281"/>
    </source>
</evidence>
<keyword evidence="9" id="KW-1185">Reference proteome</keyword>
<evidence type="ECO:0000259" key="7">
    <source>
        <dbReference type="Pfam" id="PF20239"/>
    </source>
</evidence>
<evidence type="ECO:0000256" key="1">
    <source>
        <dbReference type="ARBA" id="ARBA00010641"/>
    </source>
</evidence>
<feature type="domain" description="RNA polymerase sigma factor 70 region 4 type 2" evidence="6">
    <location>
        <begin position="111"/>
        <end position="158"/>
    </location>
</feature>
<protein>
    <submittedName>
        <fullName evidence="8">RNA polymerase subunit sigma-24</fullName>
    </submittedName>
</protein>
<evidence type="ECO:0000313" key="8">
    <source>
        <dbReference type="EMBL" id="MCM0620105.1"/>
    </source>
</evidence>
<dbReference type="SUPFAM" id="SSF88946">
    <property type="entry name" value="Sigma2 domain of RNA polymerase sigma factors"/>
    <property type="match status" value="1"/>
</dbReference>
<dbReference type="Pfam" id="PF20239">
    <property type="entry name" value="DUF6596"/>
    <property type="match status" value="1"/>
</dbReference>
<feature type="domain" description="RNA polymerase sigma-70 region 2" evidence="5">
    <location>
        <begin position="16"/>
        <end position="80"/>
    </location>
</feature>
<dbReference type="PANTHER" id="PTHR47756:SF2">
    <property type="entry name" value="BLL6612 PROTEIN"/>
    <property type="match status" value="1"/>
</dbReference>
<keyword evidence="3" id="KW-0731">Sigma factor</keyword>
<dbReference type="Gene3D" id="1.10.1740.10">
    <property type="match status" value="1"/>
</dbReference>
<dbReference type="InterPro" id="IPR046531">
    <property type="entry name" value="DUF6596"/>
</dbReference>
<dbReference type="InterPro" id="IPR007627">
    <property type="entry name" value="RNA_pol_sigma70_r2"/>
</dbReference>
<dbReference type="AlphaFoldDB" id="A0A9X2D6Q9"/>
<evidence type="ECO:0000256" key="2">
    <source>
        <dbReference type="ARBA" id="ARBA00023015"/>
    </source>
</evidence>
<dbReference type="GO" id="GO:0016987">
    <property type="term" value="F:sigma factor activity"/>
    <property type="evidence" value="ECO:0007669"/>
    <property type="project" value="UniProtKB-KW"/>
</dbReference>
<organism evidence="8 9">
    <name type="scientific">Nocardioides bruguierae</name>
    <dbReference type="NCBI Taxonomy" id="2945102"/>
    <lineage>
        <taxon>Bacteria</taxon>
        <taxon>Bacillati</taxon>
        <taxon>Actinomycetota</taxon>
        <taxon>Actinomycetes</taxon>
        <taxon>Propionibacteriales</taxon>
        <taxon>Nocardioidaceae</taxon>
        <taxon>Nocardioides</taxon>
    </lineage>
</organism>
<evidence type="ECO:0000256" key="3">
    <source>
        <dbReference type="ARBA" id="ARBA00023082"/>
    </source>
</evidence>
<dbReference type="InterPro" id="IPR036388">
    <property type="entry name" value="WH-like_DNA-bd_sf"/>
</dbReference>
<evidence type="ECO:0000313" key="9">
    <source>
        <dbReference type="Proteomes" id="UP001139485"/>
    </source>
</evidence>
<keyword evidence="4" id="KW-0804">Transcription</keyword>
<name>A0A9X2D6Q9_9ACTN</name>
<feature type="domain" description="DUF6596" evidence="7">
    <location>
        <begin position="170"/>
        <end position="261"/>
    </location>
</feature>
<proteinExistence type="inferred from homology"/>
<dbReference type="PANTHER" id="PTHR47756">
    <property type="entry name" value="BLL6612 PROTEIN-RELATED"/>
    <property type="match status" value="1"/>
</dbReference>